<evidence type="ECO:0000256" key="2">
    <source>
        <dbReference type="ARBA" id="ARBA00007866"/>
    </source>
</evidence>
<evidence type="ECO:0000256" key="9">
    <source>
        <dbReference type="ARBA" id="ARBA00022989"/>
    </source>
</evidence>
<evidence type="ECO:0000256" key="16">
    <source>
        <dbReference type="SAM" id="MobiDB-lite"/>
    </source>
</evidence>
<dbReference type="InterPro" id="IPR011759">
    <property type="entry name" value="Cyt_c_oxidase_su2_TM_dom"/>
</dbReference>
<name>A0A849AKG9_9MICO</name>
<accession>A0A849AKG9</accession>
<dbReference type="NCBIfam" id="TIGR02866">
    <property type="entry name" value="CoxB"/>
    <property type="match status" value="1"/>
</dbReference>
<gene>
    <name evidence="20" type="primary">coxB</name>
    <name evidence="20" type="ORF">HJ588_11065</name>
</gene>
<protein>
    <recommendedName>
        <fullName evidence="15">Cytochrome c oxidase subunit 2</fullName>
        <ecNumber evidence="15">7.1.1.9</ecNumber>
    </recommendedName>
</protein>
<evidence type="ECO:0000256" key="5">
    <source>
        <dbReference type="ARBA" id="ARBA00022692"/>
    </source>
</evidence>
<comment type="catalytic activity">
    <reaction evidence="13 15">
        <text>4 Fe(II)-[cytochrome c] + O2 + 8 H(+)(in) = 4 Fe(III)-[cytochrome c] + 2 H2O + 4 H(+)(out)</text>
        <dbReference type="Rhea" id="RHEA:11436"/>
        <dbReference type="Rhea" id="RHEA-COMP:10350"/>
        <dbReference type="Rhea" id="RHEA-COMP:14399"/>
        <dbReference type="ChEBI" id="CHEBI:15377"/>
        <dbReference type="ChEBI" id="CHEBI:15378"/>
        <dbReference type="ChEBI" id="CHEBI:15379"/>
        <dbReference type="ChEBI" id="CHEBI:29033"/>
        <dbReference type="ChEBI" id="CHEBI:29034"/>
        <dbReference type="EC" id="7.1.1.9"/>
    </reaction>
</comment>
<feature type="domain" description="Cytochrome oxidase subunit II transmembrane region profile" evidence="19">
    <location>
        <begin position="43"/>
        <end position="140"/>
    </location>
</feature>
<dbReference type="InterPro" id="IPR014222">
    <property type="entry name" value="Cyt_c_oxidase_su2"/>
</dbReference>
<dbReference type="GO" id="GO:0005507">
    <property type="term" value="F:copper ion binding"/>
    <property type="evidence" value="ECO:0007669"/>
    <property type="project" value="InterPro"/>
</dbReference>
<dbReference type="GO" id="GO:0042773">
    <property type="term" value="P:ATP synthesis coupled electron transport"/>
    <property type="evidence" value="ECO:0007669"/>
    <property type="project" value="TreeGrafter"/>
</dbReference>
<dbReference type="InterPro" id="IPR036257">
    <property type="entry name" value="Cyt_c_oxidase_su2_TM_sf"/>
</dbReference>
<dbReference type="EMBL" id="JABENB010000001">
    <property type="protein sequence ID" value="NNG39811.1"/>
    <property type="molecule type" value="Genomic_DNA"/>
</dbReference>
<comment type="similarity">
    <text evidence="2 14">Belongs to the cytochrome c oxidase subunit 2 family.</text>
</comment>
<dbReference type="PANTHER" id="PTHR22888">
    <property type="entry name" value="CYTOCHROME C OXIDASE, SUBUNIT II"/>
    <property type="match status" value="1"/>
</dbReference>
<dbReference type="SUPFAM" id="SSF81464">
    <property type="entry name" value="Cytochrome c oxidase subunit II-like, transmembrane region"/>
    <property type="match status" value="1"/>
</dbReference>
<dbReference type="Proteomes" id="UP000557772">
    <property type="component" value="Unassembled WGS sequence"/>
</dbReference>
<dbReference type="PRINTS" id="PR01166">
    <property type="entry name" value="CYCOXIDASEII"/>
</dbReference>
<keyword evidence="20" id="KW-0560">Oxidoreductase</keyword>
<keyword evidence="6 15" id="KW-0479">Metal-binding</keyword>
<dbReference type="GO" id="GO:0004129">
    <property type="term" value="F:cytochrome-c oxidase activity"/>
    <property type="evidence" value="ECO:0007669"/>
    <property type="project" value="UniProtKB-EC"/>
</dbReference>
<evidence type="ECO:0000256" key="8">
    <source>
        <dbReference type="ARBA" id="ARBA00022982"/>
    </source>
</evidence>
<organism evidence="20 21">
    <name type="scientific">Flexivirga aerilata</name>
    <dbReference type="NCBI Taxonomy" id="1656889"/>
    <lineage>
        <taxon>Bacteria</taxon>
        <taxon>Bacillati</taxon>
        <taxon>Actinomycetota</taxon>
        <taxon>Actinomycetes</taxon>
        <taxon>Micrococcales</taxon>
        <taxon>Dermacoccaceae</taxon>
        <taxon>Flexivirga</taxon>
    </lineage>
</organism>
<keyword evidence="11 17" id="KW-0472">Membrane</keyword>
<evidence type="ECO:0000256" key="10">
    <source>
        <dbReference type="ARBA" id="ARBA00023008"/>
    </source>
</evidence>
<dbReference type="PROSITE" id="PS00078">
    <property type="entry name" value="COX2"/>
    <property type="match status" value="1"/>
</dbReference>
<evidence type="ECO:0000259" key="19">
    <source>
        <dbReference type="PROSITE" id="PS50999"/>
    </source>
</evidence>
<dbReference type="SUPFAM" id="SSF49503">
    <property type="entry name" value="Cupredoxins"/>
    <property type="match status" value="1"/>
</dbReference>
<evidence type="ECO:0000256" key="4">
    <source>
        <dbReference type="ARBA" id="ARBA00022660"/>
    </source>
</evidence>
<dbReference type="CDD" id="cd13919">
    <property type="entry name" value="CuRO_HCO_II_like_5"/>
    <property type="match status" value="1"/>
</dbReference>
<comment type="cofactor">
    <cofactor evidence="15">
        <name>Cu cation</name>
        <dbReference type="ChEBI" id="CHEBI:23378"/>
    </cofactor>
    <text evidence="15">Binds a copper A center.</text>
</comment>
<evidence type="ECO:0000256" key="1">
    <source>
        <dbReference type="ARBA" id="ARBA00004141"/>
    </source>
</evidence>
<dbReference type="Pfam" id="PF02790">
    <property type="entry name" value="COX2_TM"/>
    <property type="match status" value="1"/>
</dbReference>
<keyword evidence="8 14" id="KW-0249">Electron transport</keyword>
<evidence type="ECO:0000256" key="13">
    <source>
        <dbReference type="ARBA" id="ARBA00047816"/>
    </source>
</evidence>
<evidence type="ECO:0000256" key="6">
    <source>
        <dbReference type="ARBA" id="ARBA00022723"/>
    </source>
</evidence>
<feature type="domain" description="Cytochrome oxidase subunit II copper A binding" evidence="18">
    <location>
        <begin position="142"/>
        <end position="269"/>
    </location>
</feature>
<proteinExistence type="inferred from homology"/>
<keyword evidence="21" id="KW-1185">Reference proteome</keyword>
<dbReference type="GO" id="GO:0005886">
    <property type="term" value="C:plasma membrane"/>
    <property type="evidence" value="ECO:0007669"/>
    <property type="project" value="UniProtKB-SubCell"/>
</dbReference>
<evidence type="ECO:0000259" key="18">
    <source>
        <dbReference type="PROSITE" id="PS50857"/>
    </source>
</evidence>
<evidence type="ECO:0000313" key="20">
    <source>
        <dbReference type="EMBL" id="NNG39811.1"/>
    </source>
</evidence>
<keyword evidence="10 15" id="KW-0186">Copper</keyword>
<dbReference type="Gene3D" id="2.60.40.420">
    <property type="entry name" value="Cupredoxins - blue copper proteins"/>
    <property type="match status" value="1"/>
</dbReference>
<keyword evidence="7" id="KW-1278">Translocase</keyword>
<evidence type="ECO:0000256" key="12">
    <source>
        <dbReference type="ARBA" id="ARBA00024688"/>
    </source>
</evidence>
<evidence type="ECO:0000256" key="15">
    <source>
        <dbReference type="RuleBase" id="RU004024"/>
    </source>
</evidence>
<sequence length="317" mass="35420">MPGSDNRHVKSTRRSQPPRGRRRARVGFAGLIGLSALVLTGCTPVEKRGYLPDGVTNLSKQIEDFWVSSWVWALAVGVLVWGLILYCVVRYRRKKTDVGLPPQLAYNVPIEILYTVVPVFMVAVLFGKTVELENKMLDTSQKPDVTVNVVGKQWSWDFNYVNAKVYDAGVQADMTAPDPEETIPTLYLPVNKRVEFVLTSRDVIHSFWVIQFLQKMDMIPGKVNKFAVTPTQIGTYQGKCAELCGAYHSQMLFNVKVVSEANYNAKMAQLRQRGNVGFLSNALDRNGSEIESKDAGKLQQYLPQGVDNSEIVTEGAK</sequence>
<dbReference type="InterPro" id="IPR045187">
    <property type="entry name" value="CcO_II"/>
</dbReference>
<dbReference type="Gene3D" id="1.10.287.90">
    <property type="match status" value="1"/>
</dbReference>
<keyword evidence="5 14" id="KW-0812">Transmembrane</keyword>
<reference evidence="20 21" key="1">
    <citation type="submission" date="2020-05" db="EMBL/GenBank/DDBJ databases">
        <title>Flexivirga sp. ID2601S isolated from air conditioner.</title>
        <authorList>
            <person name="Kim D.H."/>
        </authorList>
    </citation>
    <scope>NUCLEOTIDE SEQUENCE [LARGE SCALE GENOMIC DNA]</scope>
    <source>
        <strain evidence="20 21">ID2601S</strain>
    </source>
</reference>
<evidence type="ECO:0000256" key="7">
    <source>
        <dbReference type="ARBA" id="ARBA00022967"/>
    </source>
</evidence>
<evidence type="ECO:0000256" key="17">
    <source>
        <dbReference type="SAM" id="Phobius"/>
    </source>
</evidence>
<comment type="subcellular location">
    <subcellularLocation>
        <location evidence="14">Cell membrane</location>
        <topology evidence="14">Multi-pass membrane protein</topology>
    </subcellularLocation>
    <subcellularLocation>
        <location evidence="1">Membrane</location>
        <topology evidence="1">Multi-pass membrane protein</topology>
    </subcellularLocation>
</comment>
<dbReference type="Pfam" id="PF00116">
    <property type="entry name" value="COX2"/>
    <property type="match status" value="1"/>
</dbReference>
<dbReference type="EC" id="7.1.1.9" evidence="15"/>
<dbReference type="PROSITE" id="PS50999">
    <property type="entry name" value="COX2_TM"/>
    <property type="match status" value="1"/>
</dbReference>
<keyword evidence="9 17" id="KW-1133">Transmembrane helix</keyword>
<dbReference type="GO" id="GO:0016491">
    <property type="term" value="F:oxidoreductase activity"/>
    <property type="evidence" value="ECO:0007669"/>
    <property type="project" value="UniProtKB-KW"/>
</dbReference>
<dbReference type="InterPro" id="IPR002429">
    <property type="entry name" value="CcO_II-like_C"/>
</dbReference>
<feature type="transmembrane region" description="Helical" evidence="17">
    <location>
        <begin position="66"/>
        <end position="89"/>
    </location>
</feature>
<dbReference type="InterPro" id="IPR001505">
    <property type="entry name" value="Copper_CuA"/>
</dbReference>
<comment type="caution">
    <text evidence="20">The sequence shown here is derived from an EMBL/GenBank/DDBJ whole genome shotgun (WGS) entry which is preliminary data.</text>
</comment>
<evidence type="ECO:0000256" key="11">
    <source>
        <dbReference type="ARBA" id="ARBA00023136"/>
    </source>
</evidence>
<comment type="function">
    <text evidence="12 15">Subunits I and II form the functional core of the enzyme complex. Electrons originating in cytochrome c are transferred via heme a and Cu(A) to the binuclear center formed by heme a3 and Cu(B).</text>
</comment>
<evidence type="ECO:0000313" key="21">
    <source>
        <dbReference type="Proteomes" id="UP000557772"/>
    </source>
</evidence>
<dbReference type="AlphaFoldDB" id="A0A849AKG9"/>
<keyword evidence="4 14" id="KW-0679">Respiratory chain</keyword>
<evidence type="ECO:0000256" key="14">
    <source>
        <dbReference type="RuleBase" id="RU000456"/>
    </source>
</evidence>
<keyword evidence="3 14" id="KW-0813">Transport</keyword>
<feature type="region of interest" description="Disordered" evidence="16">
    <location>
        <begin position="1"/>
        <end position="22"/>
    </location>
</feature>
<feature type="transmembrane region" description="Helical" evidence="17">
    <location>
        <begin position="110"/>
        <end position="127"/>
    </location>
</feature>
<dbReference type="InterPro" id="IPR008972">
    <property type="entry name" value="Cupredoxin"/>
</dbReference>
<dbReference type="PANTHER" id="PTHR22888:SF9">
    <property type="entry name" value="CYTOCHROME C OXIDASE SUBUNIT 2"/>
    <property type="match status" value="1"/>
</dbReference>
<dbReference type="PROSITE" id="PS50857">
    <property type="entry name" value="COX2_CUA"/>
    <property type="match status" value="1"/>
</dbReference>
<evidence type="ECO:0000256" key="3">
    <source>
        <dbReference type="ARBA" id="ARBA00022448"/>
    </source>
</evidence>